<dbReference type="InterPro" id="IPR029058">
    <property type="entry name" value="AB_hydrolase_fold"/>
</dbReference>
<evidence type="ECO:0000313" key="4">
    <source>
        <dbReference type="Proteomes" id="UP001222325"/>
    </source>
</evidence>
<organism evidence="3 4">
    <name type="scientific">Mycena belliarum</name>
    <dbReference type="NCBI Taxonomy" id="1033014"/>
    <lineage>
        <taxon>Eukaryota</taxon>
        <taxon>Fungi</taxon>
        <taxon>Dikarya</taxon>
        <taxon>Basidiomycota</taxon>
        <taxon>Agaricomycotina</taxon>
        <taxon>Agaricomycetes</taxon>
        <taxon>Agaricomycetidae</taxon>
        <taxon>Agaricales</taxon>
        <taxon>Marasmiineae</taxon>
        <taxon>Mycenaceae</taxon>
        <taxon>Mycena</taxon>
    </lineage>
</organism>
<dbReference type="Proteomes" id="UP001222325">
    <property type="component" value="Unassembled WGS sequence"/>
</dbReference>
<dbReference type="Gene3D" id="3.40.50.1820">
    <property type="entry name" value="alpha/beta hydrolase"/>
    <property type="match status" value="1"/>
</dbReference>
<comment type="caution">
    <text evidence="3">The sequence shown here is derived from an EMBL/GenBank/DDBJ whole genome shotgun (WGS) entry which is preliminary data.</text>
</comment>
<name>A0AAD6XI44_9AGAR</name>
<keyword evidence="1" id="KW-0472">Membrane</keyword>
<sequence length="329" mass="36460">MRHAAANIECLVKGGLCSHIAPTPNIMPLSESPPYTEAWLTGPLNTRLYTRTYKAETPIAVVVFLHGAAEHAGRYTEMHNRLAQGNISVFVFDLRGFGRTALDKVNKSKDAAYGRTNSEWQLDDLEWAIEHVQAEFSDLPIFIMGASMGGGLVLGLMCDEKRRTHKPTMAVRGVITGSPCIAIPRHIPKFVLWIASGMAMFIPYSIYPIRNKNKDLSRNPVTNAQYLTDPLIHTPGSLRGILDMLGMGARLLSTTYVNWPKDLPVLFLHGTADLITSYESTKALFNKLPANDKDMIAYQGAYHELHNEPDGVREKALADIVAFIDSHLC</sequence>
<protein>
    <submittedName>
        <fullName evidence="3">Lysophospholipase</fullName>
    </submittedName>
</protein>
<feature type="transmembrane region" description="Helical" evidence="1">
    <location>
        <begin position="190"/>
        <end position="209"/>
    </location>
</feature>
<evidence type="ECO:0000256" key="1">
    <source>
        <dbReference type="SAM" id="Phobius"/>
    </source>
</evidence>
<keyword evidence="1" id="KW-0812">Transmembrane</keyword>
<dbReference type="EMBL" id="JARJCN010000084">
    <property type="protein sequence ID" value="KAJ7076213.1"/>
    <property type="molecule type" value="Genomic_DNA"/>
</dbReference>
<keyword evidence="1" id="KW-1133">Transmembrane helix</keyword>
<feature type="domain" description="Serine aminopeptidase S33" evidence="2">
    <location>
        <begin position="58"/>
        <end position="310"/>
    </location>
</feature>
<proteinExistence type="predicted"/>
<dbReference type="AlphaFoldDB" id="A0AAD6XI44"/>
<keyword evidence="4" id="KW-1185">Reference proteome</keyword>
<gene>
    <name evidence="3" type="ORF">B0H15DRAFT_864574</name>
</gene>
<dbReference type="InterPro" id="IPR022742">
    <property type="entry name" value="Hydrolase_4"/>
</dbReference>
<dbReference type="InterPro" id="IPR051044">
    <property type="entry name" value="MAG_DAG_Lipase"/>
</dbReference>
<evidence type="ECO:0000313" key="3">
    <source>
        <dbReference type="EMBL" id="KAJ7076213.1"/>
    </source>
</evidence>
<evidence type="ECO:0000259" key="2">
    <source>
        <dbReference type="Pfam" id="PF12146"/>
    </source>
</evidence>
<dbReference type="PANTHER" id="PTHR11614">
    <property type="entry name" value="PHOSPHOLIPASE-RELATED"/>
    <property type="match status" value="1"/>
</dbReference>
<dbReference type="SUPFAM" id="SSF53474">
    <property type="entry name" value="alpha/beta-Hydrolases"/>
    <property type="match status" value="1"/>
</dbReference>
<accession>A0AAD6XI44</accession>
<dbReference type="Pfam" id="PF12146">
    <property type="entry name" value="Hydrolase_4"/>
    <property type="match status" value="1"/>
</dbReference>
<reference evidence="3" key="1">
    <citation type="submission" date="2023-03" db="EMBL/GenBank/DDBJ databases">
        <title>Massive genome expansion in bonnet fungi (Mycena s.s.) driven by repeated elements and novel gene families across ecological guilds.</title>
        <authorList>
            <consortium name="Lawrence Berkeley National Laboratory"/>
            <person name="Harder C.B."/>
            <person name="Miyauchi S."/>
            <person name="Viragh M."/>
            <person name="Kuo A."/>
            <person name="Thoen E."/>
            <person name="Andreopoulos B."/>
            <person name="Lu D."/>
            <person name="Skrede I."/>
            <person name="Drula E."/>
            <person name="Henrissat B."/>
            <person name="Morin E."/>
            <person name="Kohler A."/>
            <person name="Barry K."/>
            <person name="LaButti K."/>
            <person name="Morin E."/>
            <person name="Salamov A."/>
            <person name="Lipzen A."/>
            <person name="Mereny Z."/>
            <person name="Hegedus B."/>
            <person name="Baldrian P."/>
            <person name="Stursova M."/>
            <person name="Weitz H."/>
            <person name="Taylor A."/>
            <person name="Grigoriev I.V."/>
            <person name="Nagy L.G."/>
            <person name="Martin F."/>
            <person name="Kauserud H."/>
        </authorList>
    </citation>
    <scope>NUCLEOTIDE SEQUENCE</scope>
    <source>
        <strain evidence="3">CBHHK173m</strain>
    </source>
</reference>